<feature type="transmembrane region" description="Helical" evidence="2">
    <location>
        <begin position="6"/>
        <end position="25"/>
    </location>
</feature>
<comment type="caution">
    <text evidence="3">The sequence shown here is derived from an EMBL/GenBank/DDBJ whole genome shotgun (WGS) entry which is preliminary data.</text>
</comment>
<feature type="transmembrane region" description="Helical" evidence="2">
    <location>
        <begin position="132"/>
        <end position="151"/>
    </location>
</feature>
<dbReference type="AlphaFoldDB" id="A0A7X1FWA0"/>
<feature type="transmembrane region" description="Helical" evidence="2">
    <location>
        <begin position="158"/>
        <end position="176"/>
    </location>
</feature>
<feature type="transmembrane region" description="Helical" evidence="2">
    <location>
        <begin position="101"/>
        <end position="120"/>
    </location>
</feature>
<feature type="transmembrane region" description="Helical" evidence="2">
    <location>
        <begin position="396"/>
        <end position="413"/>
    </location>
</feature>
<evidence type="ECO:0000256" key="2">
    <source>
        <dbReference type="SAM" id="Phobius"/>
    </source>
</evidence>
<dbReference type="Proteomes" id="UP000551327">
    <property type="component" value="Unassembled WGS sequence"/>
</dbReference>
<dbReference type="EMBL" id="JACLAX010000002">
    <property type="protein sequence ID" value="MBC2668140.1"/>
    <property type="molecule type" value="Genomic_DNA"/>
</dbReference>
<accession>A0A7X1FWA0</accession>
<gene>
    <name evidence="3" type="ORF">H7F53_03150</name>
</gene>
<sequence>MASESSIIFGAYILCSVMTIVAVAWSGSRRVALALLVAGWMLLPVERFPAETITPSNFTVDFIGTALPSQILVTRAWVVPVAVLLGLVLQGPGLWRHFRLLPVDLLMGIFCLSPFLPWMSGRLSALEAVQQSGYLFGFWGATWLVGRLLLCDLDGRRALADVLIWSGLALLPIALLEGSRQAWLYVAAYGAHPFQLEGGSARYIGFRPLGFFEQSNQYGIWIAMAALAALHRCLATDLPVRRDQIVAIVLNLAAIASQSVGALLLLAGGSAWLAMRASLRRSVTLALAVVLALGGAGYVSGKVPLERWASTSASGQLVMKGLDKIGRKSLAYRVRRDQLALPLIARAPLSGYGHWDWWRPLKSRPWGLPLLVAGQYGILSALVLSWVLLAGAARRLLLAQPSILALVVALAAVDAWLNSFIYMPAVLAAAACAIPLTGARSRSPDSAEGQPQDENPLAAGPVHA</sequence>
<reference evidence="3 4" key="1">
    <citation type="submission" date="2020-08" db="EMBL/GenBank/DDBJ databases">
        <title>The genome sequence of type strain Novosphingobium piscinae KCTC 42194.</title>
        <authorList>
            <person name="Liu Y."/>
        </authorList>
    </citation>
    <scope>NUCLEOTIDE SEQUENCE [LARGE SCALE GENOMIC DNA]</scope>
    <source>
        <strain evidence="3 4">KCTC 42194</strain>
    </source>
</reference>
<feature type="region of interest" description="Disordered" evidence="1">
    <location>
        <begin position="442"/>
        <end position="464"/>
    </location>
</feature>
<feature type="transmembrane region" description="Helical" evidence="2">
    <location>
        <begin position="367"/>
        <end position="389"/>
    </location>
</feature>
<keyword evidence="4" id="KW-1185">Reference proteome</keyword>
<organism evidence="3 4">
    <name type="scientific">Novosphingobium piscinae</name>
    <dbReference type="NCBI Taxonomy" id="1507448"/>
    <lineage>
        <taxon>Bacteria</taxon>
        <taxon>Pseudomonadati</taxon>
        <taxon>Pseudomonadota</taxon>
        <taxon>Alphaproteobacteria</taxon>
        <taxon>Sphingomonadales</taxon>
        <taxon>Sphingomonadaceae</taxon>
        <taxon>Novosphingobium</taxon>
    </lineage>
</organism>
<keyword evidence="2" id="KW-1133">Transmembrane helix</keyword>
<keyword evidence="2" id="KW-0472">Membrane</keyword>
<protein>
    <recommendedName>
        <fullName evidence="5">O-antigen ligase domain-containing protein</fullName>
    </recommendedName>
</protein>
<feature type="transmembrane region" description="Helical" evidence="2">
    <location>
        <begin position="279"/>
        <end position="299"/>
    </location>
</feature>
<feature type="transmembrane region" description="Helical" evidence="2">
    <location>
        <begin position="70"/>
        <end position="89"/>
    </location>
</feature>
<keyword evidence="2" id="KW-0812">Transmembrane</keyword>
<evidence type="ECO:0000313" key="4">
    <source>
        <dbReference type="Proteomes" id="UP000551327"/>
    </source>
</evidence>
<proteinExistence type="predicted"/>
<evidence type="ECO:0000256" key="1">
    <source>
        <dbReference type="SAM" id="MobiDB-lite"/>
    </source>
</evidence>
<name>A0A7X1FWA0_9SPHN</name>
<evidence type="ECO:0000313" key="3">
    <source>
        <dbReference type="EMBL" id="MBC2668140.1"/>
    </source>
</evidence>
<feature type="transmembrane region" description="Helical" evidence="2">
    <location>
        <begin position="247"/>
        <end position="273"/>
    </location>
</feature>
<evidence type="ECO:0008006" key="5">
    <source>
        <dbReference type="Google" id="ProtNLM"/>
    </source>
</evidence>
<dbReference type="RefSeq" id="WP_185678022.1">
    <property type="nucleotide sequence ID" value="NZ_JACLAX010000002.1"/>
</dbReference>